<evidence type="ECO:0000259" key="1">
    <source>
        <dbReference type="PROSITE" id="PS51029"/>
    </source>
</evidence>
<dbReference type="GO" id="GO:0005667">
    <property type="term" value="C:transcription regulator complex"/>
    <property type="evidence" value="ECO:0007669"/>
    <property type="project" value="TreeGrafter"/>
</dbReference>
<dbReference type="InterPro" id="IPR006578">
    <property type="entry name" value="MADF-dom"/>
</dbReference>
<gene>
    <name evidence="2" type="primary">LOC114349337</name>
</gene>
<dbReference type="PANTHER" id="PTHR12243">
    <property type="entry name" value="MADF DOMAIN TRANSCRIPTION FACTOR"/>
    <property type="match status" value="1"/>
</dbReference>
<dbReference type="KEGG" id="dvv:114349337"/>
<proteinExistence type="predicted"/>
<dbReference type="AlphaFoldDB" id="A0A6P7HCY4"/>
<sequence length="222" mass="26148">MDIDDYKLVDLVKRCNVIYDKNHGQHKNKFAKFEAFKQIAATLNSSAELCESRWCLLRNRFCLELRHIRTADPSAVPRRPWPLFQHMRFLSKFIYPRKTRTMLLSGYKPSNFQSQMKSESDYSFNSEIKEESEDFELNFKDPPEEIETTPSLSISDSMDYLKDNNSEEDIHVPVATMMDEEDEDTFFGEMIAKYLKRVKDVDKKIQIKIEMMKVLKTSLDDG</sequence>
<accession>A0A6P7HCY4</accession>
<reference evidence="2" key="1">
    <citation type="submission" date="2025-08" db="UniProtKB">
        <authorList>
            <consortium name="RefSeq"/>
        </authorList>
    </citation>
    <scope>IDENTIFICATION</scope>
    <source>
        <tissue evidence="2">Whole insect</tissue>
    </source>
</reference>
<dbReference type="SMART" id="SM00595">
    <property type="entry name" value="MADF"/>
    <property type="match status" value="1"/>
</dbReference>
<dbReference type="RefSeq" id="XP_028155478.1">
    <property type="nucleotide sequence ID" value="XM_028299677.1"/>
</dbReference>
<protein>
    <submittedName>
        <fullName evidence="2">Transcription factor Adf-1-like</fullName>
    </submittedName>
</protein>
<name>A0A6P7HCY4_DIAVI</name>
<dbReference type="InParanoid" id="A0A6P7HCY4"/>
<evidence type="ECO:0000313" key="2">
    <source>
        <dbReference type="RefSeq" id="XP_028155478.1"/>
    </source>
</evidence>
<dbReference type="PROSITE" id="PS51029">
    <property type="entry name" value="MADF"/>
    <property type="match status" value="1"/>
</dbReference>
<dbReference type="Pfam" id="PF10545">
    <property type="entry name" value="MADF_DNA_bdg"/>
    <property type="match status" value="1"/>
</dbReference>
<dbReference type="OrthoDB" id="6703957at2759"/>
<dbReference type="InterPro" id="IPR039353">
    <property type="entry name" value="TF_Adf1"/>
</dbReference>
<dbReference type="GO" id="GO:0006357">
    <property type="term" value="P:regulation of transcription by RNA polymerase II"/>
    <property type="evidence" value="ECO:0007669"/>
    <property type="project" value="TreeGrafter"/>
</dbReference>
<organism evidence="2">
    <name type="scientific">Diabrotica virgifera virgifera</name>
    <name type="common">western corn rootworm</name>
    <dbReference type="NCBI Taxonomy" id="50390"/>
    <lineage>
        <taxon>Eukaryota</taxon>
        <taxon>Metazoa</taxon>
        <taxon>Ecdysozoa</taxon>
        <taxon>Arthropoda</taxon>
        <taxon>Hexapoda</taxon>
        <taxon>Insecta</taxon>
        <taxon>Pterygota</taxon>
        <taxon>Neoptera</taxon>
        <taxon>Endopterygota</taxon>
        <taxon>Coleoptera</taxon>
        <taxon>Polyphaga</taxon>
        <taxon>Cucujiformia</taxon>
        <taxon>Chrysomeloidea</taxon>
        <taxon>Chrysomelidae</taxon>
        <taxon>Galerucinae</taxon>
        <taxon>Diabroticina</taxon>
        <taxon>Diabroticites</taxon>
        <taxon>Diabrotica</taxon>
    </lineage>
</organism>
<feature type="domain" description="MADF" evidence="1">
    <location>
        <begin position="7"/>
        <end position="95"/>
    </location>
</feature>
<dbReference type="PANTHER" id="PTHR12243:SF67">
    <property type="entry name" value="COREPRESSOR OF PANGOLIN, ISOFORM A-RELATED"/>
    <property type="match status" value="1"/>
</dbReference>
<dbReference type="FunCoup" id="A0A6P7HCY4">
    <property type="interactions" value="41"/>
</dbReference>
<dbReference type="GO" id="GO:0005634">
    <property type="term" value="C:nucleus"/>
    <property type="evidence" value="ECO:0007669"/>
    <property type="project" value="TreeGrafter"/>
</dbReference>